<dbReference type="InterPro" id="IPR027417">
    <property type="entry name" value="P-loop_NTPase"/>
</dbReference>
<name>A0ABY6BJA4_9GAMM</name>
<evidence type="ECO:0000313" key="2">
    <source>
        <dbReference type="Proteomes" id="UP001064632"/>
    </source>
</evidence>
<dbReference type="Proteomes" id="UP001064632">
    <property type="component" value="Chromosome"/>
</dbReference>
<proteinExistence type="predicted"/>
<gene>
    <name evidence="1" type="ORF">N4264_10860</name>
</gene>
<dbReference type="SUPFAM" id="SSF52540">
    <property type="entry name" value="P-loop containing nucleoside triphosphate hydrolases"/>
    <property type="match status" value="1"/>
</dbReference>
<evidence type="ECO:0000313" key="1">
    <source>
        <dbReference type="EMBL" id="UXI70099.1"/>
    </source>
</evidence>
<protein>
    <submittedName>
        <fullName evidence="1">Sulfotransferase</fullName>
    </submittedName>
</protein>
<keyword evidence="2" id="KW-1185">Reference proteome</keyword>
<dbReference type="Gene3D" id="3.40.50.300">
    <property type="entry name" value="P-loop containing nucleotide triphosphate hydrolases"/>
    <property type="match status" value="1"/>
</dbReference>
<organism evidence="1 2">
    <name type="scientific">Tahibacter amnicola</name>
    <dbReference type="NCBI Taxonomy" id="2976241"/>
    <lineage>
        <taxon>Bacteria</taxon>
        <taxon>Pseudomonadati</taxon>
        <taxon>Pseudomonadota</taxon>
        <taxon>Gammaproteobacteria</taxon>
        <taxon>Lysobacterales</taxon>
        <taxon>Rhodanobacteraceae</taxon>
        <taxon>Tahibacter</taxon>
    </lineage>
</organism>
<reference evidence="1" key="1">
    <citation type="submission" date="2022-09" db="EMBL/GenBank/DDBJ databases">
        <title>Tahibacter sp. nov., isolated from a fresh water.</title>
        <authorList>
            <person name="Baek J.H."/>
            <person name="Lee J.K."/>
            <person name="Kim J.M."/>
            <person name="Jeon C.O."/>
        </authorList>
    </citation>
    <scope>NUCLEOTIDE SEQUENCE</scope>
    <source>
        <strain evidence="1">W38</strain>
    </source>
</reference>
<accession>A0ABY6BJA4</accession>
<dbReference type="EMBL" id="CP104694">
    <property type="protein sequence ID" value="UXI70099.1"/>
    <property type="molecule type" value="Genomic_DNA"/>
</dbReference>
<sequence>MSGTEAPVRFVVVSARRSGSNMLCTLLDAHPDVLCHHELFNPRGVFAALSCRTAPWCMDELRQRDADPSGFLAQVWRRSAGYRAVGFKMTPGQSPSVLAAMLDDPGIRKIVLRRRNLVRTFVSERIAEAIDQWELYDAAERMPDRPRVRVDVGALLHHVADVQGFYRAVTGQMRATGQRWLEVAYETLAVHDAQSRLFDWLDVPALPEAVTARSVRQNPEPLEQLIANFREVQALLKNHPLSRALRDAD</sequence>
<dbReference type="RefSeq" id="WP_261697050.1">
    <property type="nucleotide sequence ID" value="NZ_CP104694.1"/>
</dbReference>